<evidence type="ECO:0000256" key="2">
    <source>
        <dbReference type="ARBA" id="ARBA00022490"/>
    </source>
</evidence>
<dbReference type="InterPro" id="IPR013762">
    <property type="entry name" value="Integrase-like_cat_sf"/>
</dbReference>
<dbReference type="Gene3D" id="1.10.150.130">
    <property type="match status" value="1"/>
</dbReference>
<dbReference type="PROSITE" id="PS51898">
    <property type="entry name" value="TYR_RECOMBINASE"/>
    <property type="match status" value="1"/>
</dbReference>
<evidence type="ECO:0000256" key="8">
    <source>
        <dbReference type="ARBA" id="ARBA00023306"/>
    </source>
</evidence>
<evidence type="ECO:0000256" key="7">
    <source>
        <dbReference type="ARBA" id="ARBA00023172"/>
    </source>
</evidence>
<keyword evidence="4" id="KW-0159">Chromosome partition</keyword>
<evidence type="ECO:0000256" key="3">
    <source>
        <dbReference type="ARBA" id="ARBA00022618"/>
    </source>
</evidence>
<evidence type="ECO:0000256" key="1">
    <source>
        <dbReference type="ARBA" id="ARBA00004496"/>
    </source>
</evidence>
<protein>
    <submittedName>
        <fullName evidence="12">Tyrosine recombinase XerS</fullName>
    </submittedName>
</protein>
<evidence type="ECO:0000259" key="10">
    <source>
        <dbReference type="PROSITE" id="PS51898"/>
    </source>
</evidence>
<dbReference type="InterPro" id="IPR002104">
    <property type="entry name" value="Integrase_catalytic"/>
</dbReference>
<keyword evidence="3" id="KW-0132">Cell division</keyword>
<dbReference type="PANTHER" id="PTHR30349">
    <property type="entry name" value="PHAGE INTEGRASE-RELATED"/>
    <property type="match status" value="1"/>
</dbReference>
<dbReference type="NCBIfam" id="NF003462">
    <property type="entry name" value="PRK05084.1"/>
    <property type="match status" value="1"/>
</dbReference>
<evidence type="ECO:0000256" key="4">
    <source>
        <dbReference type="ARBA" id="ARBA00022829"/>
    </source>
</evidence>
<reference evidence="12 13" key="1">
    <citation type="submission" date="2024-09" db="EMBL/GenBank/DDBJ databases">
        <authorList>
            <person name="Sun Q."/>
            <person name="Mori K."/>
        </authorList>
    </citation>
    <scope>NUCLEOTIDE SEQUENCE [LARGE SCALE GENOMIC DNA]</scope>
    <source>
        <strain evidence="12 13">CCM 7228</strain>
    </source>
</reference>
<dbReference type="Gene3D" id="1.10.443.10">
    <property type="entry name" value="Intergrase catalytic core"/>
    <property type="match status" value="1"/>
</dbReference>
<dbReference type="InterPro" id="IPR011010">
    <property type="entry name" value="DNA_brk_join_enz"/>
</dbReference>
<keyword evidence="5" id="KW-0229">DNA integration</keyword>
<dbReference type="PROSITE" id="PS51900">
    <property type="entry name" value="CB"/>
    <property type="match status" value="1"/>
</dbReference>
<evidence type="ECO:0000256" key="9">
    <source>
        <dbReference type="PROSITE-ProRule" id="PRU01248"/>
    </source>
</evidence>
<name>A0ABV6GJZ1_9BACI</name>
<keyword evidence="6 9" id="KW-0238">DNA-binding</keyword>
<organism evidence="12 13">
    <name type="scientific">Metabacillus herbersteinensis</name>
    <dbReference type="NCBI Taxonomy" id="283816"/>
    <lineage>
        <taxon>Bacteria</taxon>
        <taxon>Bacillati</taxon>
        <taxon>Bacillota</taxon>
        <taxon>Bacilli</taxon>
        <taxon>Bacillales</taxon>
        <taxon>Bacillaceae</taxon>
        <taxon>Metabacillus</taxon>
    </lineage>
</organism>
<evidence type="ECO:0000313" key="13">
    <source>
        <dbReference type="Proteomes" id="UP001589854"/>
    </source>
</evidence>
<keyword evidence="7" id="KW-0233">DNA recombination</keyword>
<keyword evidence="8" id="KW-0131">Cell cycle</keyword>
<comment type="caution">
    <text evidence="12">The sequence shown here is derived from an EMBL/GenBank/DDBJ whole genome shotgun (WGS) entry which is preliminary data.</text>
</comment>
<dbReference type="Proteomes" id="UP001589854">
    <property type="component" value="Unassembled WGS sequence"/>
</dbReference>
<evidence type="ECO:0000256" key="6">
    <source>
        <dbReference type="ARBA" id="ARBA00023125"/>
    </source>
</evidence>
<evidence type="ECO:0000313" key="12">
    <source>
        <dbReference type="EMBL" id="MFC0273726.1"/>
    </source>
</evidence>
<dbReference type="EMBL" id="JBHLVO010000024">
    <property type="protein sequence ID" value="MFC0273726.1"/>
    <property type="molecule type" value="Genomic_DNA"/>
</dbReference>
<accession>A0ABV6GJZ1</accession>
<sequence length="371" mass="43221">MASQSLEQQKHEKRLENHLNEFPKYVIEYVQAQKRKKRSPSTLLGYLHDYKKFFLYLLQEGIADCETIKDIPYSLLEKLRKDQLEFYIDFLREEKIEVRKGVKKNRSNEAINRNISALTSLFNYLTTETENKEGECYFYRNVMSKIKIARNSESASRRSKNMSSKILHDSSITDFLHFVKNIYQQEIDGKQKSRFTKNKERDIAILSLFLGTGLRVSELASLTLDAIDFNECQIDVVRKGGKEDTVEILKDSLEDLEAYLGVRNAKYKAKSQDYYVFVTNYQGSVKPISVRAIQNLVERYSKAFNKGQRSLSPHKLRHSFAGEHLKNSSGNIVLLRDQLGHNSIETTALYTNLDRKEHKKVMKNMTESRKK</sequence>
<keyword evidence="13" id="KW-1185">Reference proteome</keyword>
<feature type="domain" description="Tyr recombinase" evidence="10">
    <location>
        <begin position="180"/>
        <end position="363"/>
    </location>
</feature>
<evidence type="ECO:0000256" key="5">
    <source>
        <dbReference type="ARBA" id="ARBA00022908"/>
    </source>
</evidence>
<dbReference type="SUPFAM" id="SSF56349">
    <property type="entry name" value="DNA breaking-rejoining enzymes"/>
    <property type="match status" value="1"/>
</dbReference>
<dbReference type="InterPro" id="IPR044068">
    <property type="entry name" value="CB"/>
</dbReference>
<evidence type="ECO:0000259" key="11">
    <source>
        <dbReference type="PROSITE" id="PS51900"/>
    </source>
</evidence>
<comment type="subcellular location">
    <subcellularLocation>
        <location evidence="1">Cytoplasm</location>
    </subcellularLocation>
</comment>
<dbReference type="InterPro" id="IPR010998">
    <property type="entry name" value="Integrase_recombinase_N"/>
</dbReference>
<dbReference type="RefSeq" id="WP_378937318.1">
    <property type="nucleotide sequence ID" value="NZ_JBHLVO010000024.1"/>
</dbReference>
<proteinExistence type="predicted"/>
<dbReference type="PANTHER" id="PTHR30349:SF77">
    <property type="entry name" value="TYROSINE RECOMBINASE XERC"/>
    <property type="match status" value="1"/>
</dbReference>
<keyword evidence="2" id="KW-0963">Cytoplasm</keyword>
<dbReference type="InterPro" id="IPR050090">
    <property type="entry name" value="Tyrosine_recombinase_XerCD"/>
</dbReference>
<gene>
    <name evidence="12" type="primary">xerS</name>
    <name evidence="12" type="ORF">ACFFIX_20275</name>
</gene>
<feature type="domain" description="Core-binding (CB)" evidence="11">
    <location>
        <begin position="20"/>
        <end position="126"/>
    </location>
</feature>
<dbReference type="Pfam" id="PF00589">
    <property type="entry name" value="Phage_integrase"/>
    <property type="match status" value="1"/>
</dbReference>